<dbReference type="InterPro" id="IPR049577">
    <property type="entry name" value="GMPP_N"/>
</dbReference>
<comment type="similarity">
    <text evidence="1 8">Belongs to the mannose-6-phosphate isomerase type 2 family.</text>
</comment>
<dbReference type="PANTHER" id="PTHR46390">
    <property type="entry name" value="MANNOSE-1-PHOSPHATE GUANYLYLTRANSFERASE"/>
    <property type="match status" value="1"/>
</dbReference>
<evidence type="ECO:0000256" key="2">
    <source>
        <dbReference type="ARBA" id="ARBA00012387"/>
    </source>
</evidence>
<keyword evidence="13" id="KW-1185">Reference proteome</keyword>
<dbReference type="CDD" id="cd02509">
    <property type="entry name" value="GDP-M1P_Guanylyltransferase"/>
    <property type="match status" value="1"/>
</dbReference>
<dbReference type="InterPro" id="IPR029044">
    <property type="entry name" value="Nucleotide-diphossugar_trans"/>
</dbReference>
<proteinExistence type="inferred from homology"/>
<keyword evidence="6" id="KW-0342">GTP-binding</keyword>
<accession>A0A327KA08</accession>
<evidence type="ECO:0000259" key="10">
    <source>
        <dbReference type="Pfam" id="PF01050"/>
    </source>
</evidence>
<dbReference type="FunFam" id="3.90.550.10:FF:000046">
    <property type="entry name" value="Mannose-1-phosphate guanylyltransferase (GDP)"/>
    <property type="match status" value="1"/>
</dbReference>
<dbReference type="Pfam" id="PF00483">
    <property type="entry name" value="NTP_transferase"/>
    <property type="match status" value="1"/>
</dbReference>
<dbReference type="InterPro" id="IPR011051">
    <property type="entry name" value="RmlC_Cupin_sf"/>
</dbReference>
<evidence type="ECO:0000256" key="5">
    <source>
        <dbReference type="ARBA" id="ARBA00022741"/>
    </source>
</evidence>
<dbReference type="GO" id="GO:0004475">
    <property type="term" value="F:mannose-1-phosphate guanylyltransferase (GTP) activity"/>
    <property type="evidence" value="ECO:0007669"/>
    <property type="project" value="UniProtKB-EC"/>
</dbReference>
<evidence type="ECO:0000256" key="8">
    <source>
        <dbReference type="RuleBase" id="RU004190"/>
    </source>
</evidence>
<evidence type="ECO:0000313" key="13">
    <source>
        <dbReference type="Proteomes" id="UP000248863"/>
    </source>
</evidence>
<dbReference type="RefSeq" id="WP_111358946.1">
    <property type="nucleotide sequence ID" value="NZ_NPEU01000292.1"/>
</dbReference>
<dbReference type="Pfam" id="PF01050">
    <property type="entry name" value="MannoseP_isomer"/>
    <property type="match status" value="1"/>
</dbReference>
<dbReference type="InterPro" id="IPR006375">
    <property type="entry name" value="Man1P_GuaTrfase/Man6P_Isoase"/>
</dbReference>
<dbReference type="SUPFAM" id="SSF51182">
    <property type="entry name" value="RmlC-like cupins"/>
    <property type="match status" value="1"/>
</dbReference>
<dbReference type="NCBIfam" id="TIGR01479">
    <property type="entry name" value="GMP_PMI"/>
    <property type="match status" value="1"/>
</dbReference>
<dbReference type="GO" id="GO:0009298">
    <property type="term" value="P:GDP-mannose biosynthetic process"/>
    <property type="evidence" value="ECO:0007669"/>
    <property type="project" value="TreeGrafter"/>
</dbReference>
<evidence type="ECO:0000313" key="12">
    <source>
        <dbReference type="EMBL" id="RAI34766.1"/>
    </source>
</evidence>
<dbReference type="InterPro" id="IPR051161">
    <property type="entry name" value="Mannose-6P_isomerase_type2"/>
</dbReference>
<keyword evidence="3 12" id="KW-0808">Transferase</keyword>
<keyword evidence="4 12" id="KW-0548">Nucleotidyltransferase</keyword>
<dbReference type="InterPro" id="IPR005835">
    <property type="entry name" value="NTP_transferase_dom"/>
</dbReference>
<gene>
    <name evidence="12" type="ORF">CH338_20365</name>
</gene>
<evidence type="ECO:0000256" key="7">
    <source>
        <dbReference type="ARBA" id="ARBA00047343"/>
    </source>
</evidence>
<dbReference type="EMBL" id="NPEU01000292">
    <property type="protein sequence ID" value="RAI34766.1"/>
    <property type="molecule type" value="Genomic_DNA"/>
</dbReference>
<dbReference type="InterPro" id="IPR001538">
    <property type="entry name" value="Man6P_isomerase-2_C"/>
</dbReference>
<evidence type="ECO:0000256" key="4">
    <source>
        <dbReference type="ARBA" id="ARBA00022695"/>
    </source>
</evidence>
<dbReference type="GO" id="GO:0005525">
    <property type="term" value="F:GTP binding"/>
    <property type="evidence" value="ECO:0007669"/>
    <property type="project" value="UniProtKB-KW"/>
</dbReference>
<dbReference type="EC" id="2.7.7.13" evidence="2"/>
<evidence type="ECO:0000256" key="1">
    <source>
        <dbReference type="ARBA" id="ARBA00006115"/>
    </source>
</evidence>
<feature type="domain" description="Mannose-6-phosphate isomerase type II C-terminal" evidence="10">
    <location>
        <begin position="353"/>
        <end position="467"/>
    </location>
</feature>
<dbReference type="PANTHER" id="PTHR46390:SF1">
    <property type="entry name" value="MANNOSE-1-PHOSPHATE GUANYLYLTRANSFERASE"/>
    <property type="match status" value="1"/>
</dbReference>
<name>A0A327KA08_9BRAD</name>
<comment type="caution">
    <text evidence="12">The sequence shown here is derived from an EMBL/GenBank/DDBJ whole genome shotgun (WGS) entry which is preliminary data.</text>
</comment>
<dbReference type="InterPro" id="IPR054566">
    <property type="entry name" value="ManC/GMP-like_b-helix"/>
</dbReference>
<feature type="domain" description="Nucleotidyl transferase" evidence="9">
    <location>
        <begin position="8"/>
        <end position="287"/>
    </location>
</feature>
<sequence length="472" mass="50865">MARPRIVPLLLAGGSGTRLWPVSRDAMPKQFLPLVGDRSTYQQALARVSNPDLFAPPIVMTVNDFRFFAKTQAEALGIDATVVLEPLRRDSGPAIAAGAALARSRDPGAVVLAIAADHVILDQDVFEATCAAGLEAAVAGNIVTFGILPASPKTSYGYIRRGESLGIEGVAKVAAFVEKPDAATAAHYVADGYLWNSGNFLFGAETLLSELARFEPEMARAVVAAVDESSLDLGFVRLDADAFGAAPQKSIDYAVMERTDRTAVIEGRFRWSDVGSWDAVFDIAERDAAGNVVSGPAATFETQDCVIHAEDRLTVALGVKDLVIVTTPDAVLVLPRSRAEDVKGAVAALKQQGRGEATAHRLCHRPWGHYDSLDRGERYQVKRIVVSPGAQLSLQRHYHRAEHWVVVRGAAEVTTGNTTSIVHENQSIFIPIGTVHRLANPGKIPLELIEVQTGSYLGEDDIVRIEDIYQRS</sequence>
<dbReference type="AlphaFoldDB" id="A0A327KA08"/>
<evidence type="ECO:0000259" key="9">
    <source>
        <dbReference type="Pfam" id="PF00483"/>
    </source>
</evidence>
<feature type="domain" description="MannoseP isomerase/GMP-like beta-helix" evidence="11">
    <location>
        <begin position="300"/>
        <end position="348"/>
    </location>
</feature>
<comment type="catalytic activity">
    <reaction evidence="7">
        <text>alpha-D-mannose 1-phosphate + GTP + H(+) = GDP-alpha-D-mannose + diphosphate</text>
        <dbReference type="Rhea" id="RHEA:15229"/>
        <dbReference type="ChEBI" id="CHEBI:15378"/>
        <dbReference type="ChEBI" id="CHEBI:33019"/>
        <dbReference type="ChEBI" id="CHEBI:37565"/>
        <dbReference type="ChEBI" id="CHEBI:57527"/>
        <dbReference type="ChEBI" id="CHEBI:58409"/>
        <dbReference type="EC" id="2.7.7.13"/>
    </reaction>
</comment>
<keyword evidence="12" id="KW-0413">Isomerase</keyword>
<keyword evidence="5" id="KW-0547">Nucleotide-binding</keyword>
<dbReference type="Gene3D" id="3.90.550.10">
    <property type="entry name" value="Spore Coat Polysaccharide Biosynthesis Protein SpsA, Chain A"/>
    <property type="match status" value="1"/>
</dbReference>
<organism evidence="12 13">
    <name type="scientific">Rhodoplanes elegans</name>
    <dbReference type="NCBI Taxonomy" id="29408"/>
    <lineage>
        <taxon>Bacteria</taxon>
        <taxon>Pseudomonadati</taxon>
        <taxon>Pseudomonadota</taxon>
        <taxon>Alphaproteobacteria</taxon>
        <taxon>Hyphomicrobiales</taxon>
        <taxon>Nitrobacteraceae</taxon>
        <taxon>Rhodoplanes</taxon>
    </lineage>
</organism>
<dbReference type="FunFam" id="2.60.120.10:FF:000032">
    <property type="entry name" value="Mannose-1-phosphate guanylyltransferase/mannose-6-phosphate isomerase"/>
    <property type="match status" value="1"/>
</dbReference>
<dbReference type="OrthoDB" id="9806359at2"/>
<evidence type="ECO:0000256" key="3">
    <source>
        <dbReference type="ARBA" id="ARBA00022679"/>
    </source>
</evidence>
<dbReference type="Proteomes" id="UP000248863">
    <property type="component" value="Unassembled WGS sequence"/>
</dbReference>
<dbReference type="CDD" id="cd02213">
    <property type="entry name" value="cupin_PMI_typeII_C"/>
    <property type="match status" value="1"/>
</dbReference>
<dbReference type="Gene3D" id="2.60.120.10">
    <property type="entry name" value="Jelly Rolls"/>
    <property type="match status" value="1"/>
</dbReference>
<evidence type="ECO:0000259" key="11">
    <source>
        <dbReference type="Pfam" id="PF22640"/>
    </source>
</evidence>
<dbReference type="GO" id="GO:0000271">
    <property type="term" value="P:polysaccharide biosynthetic process"/>
    <property type="evidence" value="ECO:0007669"/>
    <property type="project" value="InterPro"/>
</dbReference>
<dbReference type="InterPro" id="IPR014710">
    <property type="entry name" value="RmlC-like_jellyroll"/>
</dbReference>
<dbReference type="SUPFAM" id="SSF53448">
    <property type="entry name" value="Nucleotide-diphospho-sugar transferases"/>
    <property type="match status" value="1"/>
</dbReference>
<dbReference type="GO" id="GO:0016853">
    <property type="term" value="F:isomerase activity"/>
    <property type="evidence" value="ECO:0007669"/>
    <property type="project" value="UniProtKB-KW"/>
</dbReference>
<protein>
    <recommendedName>
        <fullName evidence="2">mannose-1-phosphate guanylyltransferase</fullName>
        <ecNumber evidence="2">2.7.7.13</ecNumber>
    </recommendedName>
</protein>
<dbReference type="Pfam" id="PF22640">
    <property type="entry name" value="ManC_GMP_beta-helix"/>
    <property type="match status" value="1"/>
</dbReference>
<reference evidence="12 13" key="1">
    <citation type="submission" date="2017-07" db="EMBL/GenBank/DDBJ databases">
        <title>Draft Genome Sequences of Select Purple Nonsulfur Bacteria.</title>
        <authorList>
            <person name="Lasarre B."/>
            <person name="Mckinlay J.B."/>
        </authorList>
    </citation>
    <scope>NUCLEOTIDE SEQUENCE [LARGE SCALE GENOMIC DNA]</scope>
    <source>
        <strain evidence="12 13">DSM 11907</strain>
    </source>
</reference>
<evidence type="ECO:0000256" key="6">
    <source>
        <dbReference type="ARBA" id="ARBA00023134"/>
    </source>
</evidence>